<dbReference type="EMBL" id="KI688735">
    <property type="protein sequence ID" value="ETK75768.1"/>
    <property type="molecule type" value="Genomic_DNA"/>
</dbReference>
<dbReference type="InterPro" id="IPR052579">
    <property type="entry name" value="Zinc_finger_SWIM"/>
</dbReference>
<proteinExistence type="predicted"/>
<reference evidence="2" key="1">
    <citation type="submission" date="2013-11" db="EMBL/GenBank/DDBJ databases">
        <title>The Genome Sequence of Phytophthora parasitica CJ02B3.</title>
        <authorList>
            <consortium name="The Broad Institute Genomics Platform"/>
            <person name="Russ C."/>
            <person name="Tyler B."/>
            <person name="Panabieres F."/>
            <person name="Shan W."/>
            <person name="Tripathy S."/>
            <person name="Grunwald N."/>
            <person name="Machado M."/>
            <person name="Johnson C.S."/>
            <person name="Arredondo F."/>
            <person name="Hong C."/>
            <person name="Coffey M."/>
            <person name="Young S.K."/>
            <person name="Zeng Q."/>
            <person name="Gargeya S."/>
            <person name="Fitzgerald M."/>
            <person name="Abouelleil A."/>
            <person name="Alvarado L."/>
            <person name="Chapman S.B."/>
            <person name="Gainer-Dewar J."/>
            <person name="Goldberg J."/>
            <person name="Griggs A."/>
            <person name="Gujja S."/>
            <person name="Hansen M."/>
            <person name="Howarth C."/>
            <person name="Imamovic A."/>
            <person name="Ireland A."/>
            <person name="Larimer J."/>
            <person name="McCowan C."/>
            <person name="Murphy C."/>
            <person name="Pearson M."/>
            <person name="Poon T.W."/>
            <person name="Priest M."/>
            <person name="Roberts A."/>
            <person name="Saif S."/>
            <person name="Shea T."/>
            <person name="Sykes S."/>
            <person name="Wortman J."/>
            <person name="Nusbaum C."/>
            <person name="Birren B."/>
        </authorList>
    </citation>
    <scope>NUCLEOTIDE SEQUENCE [LARGE SCALE GENOMIC DNA]</scope>
    <source>
        <strain evidence="2">CJ02B3</strain>
    </source>
</reference>
<feature type="compositionally biased region" description="Basic and acidic residues" evidence="1">
    <location>
        <begin position="14"/>
        <end position="46"/>
    </location>
</feature>
<protein>
    <submittedName>
        <fullName evidence="2">Uncharacterized protein</fullName>
    </submittedName>
</protein>
<feature type="compositionally biased region" description="Acidic residues" evidence="1">
    <location>
        <begin position="88"/>
        <end position="107"/>
    </location>
</feature>
<dbReference type="Proteomes" id="UP000053236">
    <property type="component" value="Unassembled WGS sequence"/>
</dbReference>
<name>W2FY79_PHYNI</name>
<accession>W2FY79</accession>
<feature type="compositionally biased region" description="Basic and acidic residues" evidence="1">
    <location>
        <begin position="69"/>
        <end position="87"/>
    </location>
</feature>
<gene>
    <name evidence="2" type="ORF">L915_17665</name>
</gene>
<dbReference type="PANTHER" id="PTHR31569:SF4">
    <property type="entry name" value="SWIM-TYPE DOMAIN-CONTAINING PROTEIN"/>
    <property type="match status" value="1"/>
</dbReference>
<organism evidence="2">
    <name type="scientific">Phytophthora nicotianae</name>
    <name type="common">Potato buckeye rot agent</name>
    <name type="synonym">Phytophthora parasitica</name>
    <dbReference type="NCBI Taxonomy" id="4792"/>
    <lineage>
        <taxon>Eukaryota</taxon>
        <taxon>Sar</taxon>
        <taxon>Stramenopiles</taxon>
        <taxon>Oomycota</taxon>
        <taxon>Peronosporomycetes</taxon>
        <taxon>Peronosporales</taxon>
        <taxon>Peronosporaceae</taxon>
        <taxon>Phytophthora</taxon>
    </lineage>
</organism>
<evidence type="ECO:0000256" key="1">
    <source>
        <dbReference type="SAM" id="MobiDB-lite"/>
    </source>
</evidence>
<dbReference type="AlphaFoldDB" id="W2FY79"/>
<dbReference type="VEuPathDB" id="FungiDB:PPTG_16950"/>
<sequence>MARTHKTASIKAQMAEKAHHKEEEEARRREEARIADLESARMRSEKAGALVRTCDHQGVDAAESPSSGTKDREKQPDNEEKQEGTKDDAEDEEDAKAEEDADEEENAEEKVPATENQGKKRSTWWMMKNWWVSLPLRKSTTPGQVSSSIQGPAVPLVPSELQPFQRKFICTHGWSERERSTGKRTSHTLRRTECPFQMLAQLAKKADGSWGVMMRREIYQHKHLISEDIYRYYPGIRQVSDDSPLLPGVEVLPEAKAGTTSIYDYIRSNSNHRVTMDDVRNLIARLKPKRTALSENDAITEMVLDFDLQSPKNVSTVNENVAEKPALFHLQVGTCVQ</sequence>
<feature type="region of interest" description="Disordered" evidence="1">
    <location>
        <begin position="1"/>
        <end position="119"/>
    </location>
</feature>
<dbReference type="PANTHER" id="PTHR31569">
    <property type="entry name" value="SWIM-TYPE DOMAIN-CONTAINING PROTEIN"/>
    <property type="match status" value="1"/>
</dbReference>
<evidence type="ECO:0000313" key="2">
    <source>
        <dbReference type="EMBL" id="ETK75768.1"/>
    </source>
</evidence>